<gene>
    <name evidence="4" type="ORF">B0I32_117110</name>
</gene>
<dbReference type="InterPro" id="IPR050631">
    <property type="entry name" value="PheA/TfdB_FAD_monoxygenase"/>
</dbReference>
<dbReference type="EMBL" id="PVNG01000017">
    <property type="protein sequence ID" value="PRX60343.1"/>
    <property type="molecule type" value="Genomic_DNA"/>
</dbReference>
<comment type="caution">
    <text evidence="4">The sequence shown here is derived from an EMBL/GenBank/DDBJ whole genome shotgun (WGS) entry which is preliminary data.</text>
</comment>
<accession>A0A2T0MQE1</accession>
<dbReference type="Pfam" id="PF01494">
    <property type="entry name" value="FAD_binding_3"/>
    <property type="match status" value="1"/>
</dbReference>
<feature type="region of interest" description="Disordered" evidence="2">
    <location>
        <begin position="140"/>
        <end position="176"/>
    </location>
</feature>
<keyword evidence="1" id="KW-0560">Oxidoreductase</keyword>
<sequence length="236" mass="25966">MGTDDLRDFRGDTVHASTVRLMDELVLGDAFCAIPQSKLGTLGMPAPRRGPSRAERLRKPARPYNHVAMIPQREFLDFLANTSRHEPTFTIRMSTEVTGLIKESGQVVGVRTREQDGVAQEIRADLTVAGDGRYSIVCRQSGPGTQSGLASRARPLQGSPRNVPMTAPSTSPSARSPAFILSLSRQQDGDLRGSLDDSAPFVRVFESIRRVVLGYFRRIRAFDKHDGFISDCRHSG</sequence>
<reference evidence="4 5" key="1">
    <citation type="submission" date="2018-03" db="EMBL/GenBank/DDBJ databases">
        <title>Genomic Encyclopedia of Type Strains, Phase III (KMG-III): the genomes of soil and plant-associated and newly described type strains.</title>
        <authorList>
            <person name="Whitman W."/>
        </authorList>
    </citation>
    <scope>NUCLEOTIDE SEQUENCE [LARGE SCALE GENOMIC DNA]</scope>
    <source>
        <strain evidence="4 5">CGMCC 4.7104</strain>
    </source>
</reference>
<evidence type="ECO:0000313" key="4">
    <source>
        <dbReference type="EMBL" id="PRX60343.1"/>
    </source>
</evidence>
<dbReference type="PANTHER" id="PTHR43476">
    <property type="entry name" value="3-(3-HYDROXY-PHENYL)PROPIONATE/3-HYDROXYCINNAMIC ACID HYDROXYLASE"/>
    <property type="match status" value="1"/>
</dbReference>
<dbReference type="GO" id="GO:0016491">
    <property type="term" value="F:oxidoreductase activity"/>
    <property type="evidence" value="ECO:0007669"/>
    <property type="project" value="UniProtKB-KW"/>
</dbReference>
<dbReference type="InterPro" id="IPR036188">
    <property type="entry name" value="FAD/NAD-bd_sf"/>
</dbReference>
<name>A0A2T0MQE1_9ACTN</name>
<feature type="compositionally biased region" description="Low complexity" evidence="2">
    <location>
        <begin position="164"/>
        <end position="176"/>
    </location>
</feature>
<dbReference type="SUPFAM" id="SSF51905">
    <property type="entry name" value="FAD/NAD(P)-binding domain"/>
    <property type="match status" value="1"/>
</dbReference>
<evidence type="ECO:0000259" key="3">
    <source>
        <dbReference type="Pfam" id="PF01494"/>
    </source>
</evidence>
<dbReference type="Gene3D" id="3.50.50.60">
    <property type="entry name" value="FAD/NAD(P)-binding domain"/>
    <property type="match status" value="1"/>
</dbReference>
<protein>
    <submittedName>
        <fullName evidence="4">FAD binding domain-containing protein</fullName>
    </submittedName>
</protein>
<evidence type="ECO:0000256" key="2">
    <source>
        <dbReference type="SAM" id="MobiDB-lite"/>
    </source>
</evidence>
<dbReference type="GO" id="GO:0071949">
    <property type="term" value="F:FAD binding"/>
    <property type="evidence" value="ECO:0007669"/>
    <property type="project" value="InterPro"/>
</dbReference>
<keyword evidence="5" id="KW-1185">Reference proteome</keyword>
<dbReference type="InterPro" id="IPR002938">
    <property type="entry name" value="FAD-bd"/>
</dbReference>
<evidence type="ECO:0000256" key="1">
    <source>
        <dbReference type="ARBA" id="ARBA00023002"/>
    </source>
</evidence>
<feature type="domain" description="FAD-binding" evidence="3">
    <location>
        <begin position="4"/>
        <end position="142"/>
    </location>
</feature>
<dbReference type="AlphaFoldDB" id="A0A2T0MQE1"/>
<dbReference type="Proteomes" id="UP000238312">
    <property type="component" value="Unassembled WGS sequence"/>
</dbReference>
<organism evidence="4 5">
    <name type="scientific">Nonomuraea fuscirosea</name>
    <dbReference type="NCBI Taxonomy" id="1291556"/>
    <lineage>
        <taxon>Bacteria</taxon>
        <taxon>Bacillati</taxon>
        <taxon>Actinomycetota</taxon>
        <taxon>Actinomycetes</taxon>
        <taxon>Streptosporangiales</taxon>
        <taxon>Streptosporangiaceae</taxon>
        <taxon>Nonomuraea</taxon>
    </lineage>
</organism>
<dbReference type="PANTHER" id="PTHR43476:SF5">
    <property type="entry name" value="FAD-DEPENDENT MONOOXYGENASE"/>
    <property type="match status" value="1"/>
</dbReference>
<proteinExistence type="predicted"/>
<evidence type="ECO:0000313" key="5">
    <source>
        <dbReference type="Proteomes" id="UP000238312"/>
    </source>
</evidence>